<name>A0A426ZP57_ENSVE</name>
<feature type="transmembrane region" description="Helical" evidence="2">
    <location>
        <begin position="20"/>
        <end position="37"/>
    </location>
</feature>
<keyword evidence="2" id="KW-0472">Membrane</keyword>
<sequence length="141" mass="15715">MPAVDLPCSWPTLSNRSERPTLYSFSTVLLAATVFLLLNRSRSHSRRSYLYYCCILFFPSSTVSIVLQSTTTASSCLHRSSLPRTPFPLFQLSPGSAGRGDFLPPPSTQIYDRSTTKSDRMTPSRSAMRGSRQSPVNYNLP</sequence>
<keyword evidence="2" id="KW-0812">Transmembrane</keyword>
<evidence type="ECO:0000256" key="2">
    <source>
        <dbReference type="SAM" id="Phobius"/>
    </source>
</evidence>
<proteinExistence type="predicted"/>
<accession>A0A426ZP57</accession>
<feature type="transmembrane region" description="Helical" evidence="2">
    <location>
        <begin position="49"/>
        <end position="67"/>
    </location>
</feature>
<keyword evidence="2" id="KW-1133">Transmembrane helix</keyword>
<reference evidence="3 4" key="1">
    <citation type="journal article" date="2014" name="Agronomy (Basel)">
        <title>A Draft Genome Sequence for Ensete ventricosum, the Drought-Tolerant Tree Against Hunger.</title>
        <authorList>
            <person name="Harrison J."/>
            <person name="Moore K.A."/>
            <person name="Paszkiewicz K."/>
            <person name="Jones T."/>
            <person name="Grant M."/>
            <person name="Ambacheew D."/>
            <person name="Muzemil S."/>
            <person name="Studholme D.J."/>
        </authorList>
    </citation>
    <scope>NUCLEOTIDE SEQUENCE [LARGE SCALE GENOMIC DNA]</scope>
</reference>
<organism evidence="3 4">
    <name type="scientific">Ensete ventricosum</name>
    <name type="common">Abyssinian banana</name>
    <name type="synonym">Musa ensete</name>
    <dbReference type="NCBI Taxonomy" id="4639"/>
    <lineage>
        <taxon>Eukaryota</taxon>
        <taxon>Viridiplantae</taxon>
        <taxon>Streptophyta</taxon>
        <taxon>Embryophyta</taxon>
        <taxon>Tracheophyta</taxon>
        <taxon>Spermatophyta</taxon>
        <taxon>Magnoliopsida</taxon>
        <taxon>Liliopsida</taxon>
        <taxon>Zingiberales</taxon>
        <taxon>Musaceae</taxon>
        <taxon>Ensete</taxon>
    </lineage>
</organism>
<dbReference type="Proteomes" id="UP000287651">
    <property type="component" value="Unassembled WGS sequence"/>
</dbReference>
<comment type="caution">
    <text evidence="3">The sequence shown here is derived from an EMBL/GenBank/DDBJ whole genome shotgun (WGS) entry which is preliminary data.</text>
</comment>
<feature type="compositionally biased region" description="Polar residues" evidence="1">
    <location>
        <begin position="123"/>
        <end position="141"/>
    </location>
</feature>
<protein>
    <submittedName>
        <fullName evidence="3">Uncharacterized protein</fullName>
    </submittedName>
</protein>
<feature type="region of interest" description="Disordered" evidence="1">
    <location>
        <begin position="92"/>
        <end position="141"/>
    </location>
</feature>
<evidence type="ECO:0000313" key="3">
    <source>
        <dbReference type="EMBL" id="RRT65792.1"/>
    </source>
</evidence>
<gene>
    <name evidence="3" type="ORF">B296_00017389</name>
</gene>
<evidence type="ECO:0000313" key="4">
    <source>
        <dbReference type="Proteomes" id="UP000287651"/>
    </source>
</evidence>
<evidence type="ECO:0000256" key="1">
    <source>
        <dbReference type="SAM" id="MobiDB-lite"/>
    </source>
</evidence>
<dbReference type="AlphaFoldDB" id="A0A426ZP57"/>
<dbReference type="EMBL" id="AMZH03005685">
    <property type="protein sequence ID" value="RRT65792.1"/>
    <property type="molecule type" value="Genomic_DNA"/>
</dbReference>